<dbReference type="InterPro" id="IPR058532">
    <property type="entry name" value="YjbR/MT2646/Rv2570-like"/>
</dbReference>
<sequence length="116" mass="13226">MSDDPVERLRKLCLGLPEVTERLNHGEPSWAVRRKTLVTYSERKPEGRVGFWCPAPPGELEALVASEPERFFQPPFGGPGWLGVYLDVPVDWAEVREIVIEAYRLIAPKKLREKLS</sequence>
<accession>A0A939PVN6</accession>
<keyword evidence="2" id="KW-1185">Reference proteome</keyword>
<evidence type="ECO:0000313" key="2">
    <source>
        <dbReference type="Proteomes" id="UP000669179"/>
    </source>
</evidence>
<reference evidence="1" key="1">
    <citation type="submission" date="2021-03" db="EMBL/GenBank/DDBJ databases">
        <authorList>
            <person name="Kanchanasin P."/>
            <person name="Saeng-In P."/>
            <person name="Phongsopitanun W."/>
            <person name="Yuki M."/>
            <person name="Kudo T."/>
            <person name="Ohkuma M."/>
            <person name="Tanasupawat S."/>
        </authorList>
    </citation>
    <scope>NUCLEOTIDE SEQUENCE</scope>
    <source>
        <strain evidence="1">GKU 128</strain>
    </source>
</reference>
<dbReference type="GO" id="GO:0003677">
    <property type="term" value="F:DNA binding"/>
    <property type="evidence" value="ECO:0007669"/>
    <property type="project" value="UniProtKB-KW"/>
</dbReference>
<organism evidence="1 2">
    <name type="scientific">Actinomadura barringtoniae</name>
    <dbReference type="NCBI Taxonomy" id="1427535"/>
    <lineage>
        <taxon>Bacteria</taxon>
        <taxon>Bacillati</taxon>
        <taxon>Actinomycetota</taxon>
        <taxon>Actinomycetes</taxon>
        <taxon>Streptosporangiales</taxon>
        <taxon>Thermomonosporaceae</taxon>
        <taxon>Actinomadura</taxon>
    </lineage>
</organism>
<dbReference type="Proteomes" id="UP000669179">
    <property type="component" value="Unassembled WGS sequence"/>
</dbReference>
<protein>
    <submittedName>
        <fullName evidence="1">MmcQ/YjbR family DNA-binding protein</fullName>
    </submittedName>
</protein>
<dbReference type="SUPFAM" id="SSF142906">
    <property type="entry name" value="YjbR-like"/>
    <property type="match status" value="1"/>
</dbReference>
<name>A0A939PVN6_9ACTN</name>
<keyword evidence="1" id="KW-0238">DNA-binding</keyword>
<dbReference type="EMBL" id="JAGEOJ010000040">
    <property type="protein sequence ID" value="MBO2455671.1"/>
    <property type="molecule type" value="Genomic_DNA"/>
</dbReference>
<proteinExistence type="predicted"/>
<evidence type="ECO:0000313" key="1">
    <source>
        <dbReference type="EMBL" id="MBO2455671.1"/>
    </source>
</evidence>
<dbReference type="RefSeq" id="WP_208263927.1">
    <property type="nucleotide sequence ID" value="NZ_JAGEOJ010000040.1"/>
</dbReference>
<comment type="caution">
    <text evidence="1">The sequence shown here is derived from an EMBL/GenBank/DDBJ whole genome shotgun (WGS) entry which is preliminary data.</text>
</comment>
<dbReference type="AlphaFoldDB" id="A0A939PVN6"/>
<dbReference type="Gene3D" id="3.90.1150.30">
    <property type="match status" value="1"/>
</dbReference>
<gene>
    <name evidence="1" type="ORF">J4573_51955</name>
</gene>
<dbReference type="InterPro" id="IPR038056">
    <property type="entry name" value="YjbR-like_sf"/>
</dbReference>
<dbReference type="Pfam" id="PF04237">
    <property type="entry name" value="YjbR"/>
    <property type="match status" value="1"/>
</dbReference>